<proteinExistence type="predicted"/>
<keyword evidence="2 3" id="KW-0802">TPR repeat</keyword>
<dbReference type="InterPro" id="IPR019734">
    <property type="entry name" value="TPR_rpt"/>
</dbReference>
<dbReference type="Gene3D" id="1.25.40.10">
    <property type="entry name" value="Tetratricopeptide repeat domain"/>
    <property type="match status" value="3"/>
</dbReference>
<sequence>MSNTNPQVLLNQGMQFLQAGQPEKALPLFLQLEQLGLKDARLFKVIGGSYERLHRWSEAEQYFERSLALLPAQAELHNAIARFAKRQEDYVKALTHYRKAMDIQPTPERDLQLGLCCLQQSPALTEEANACFQRLLNHQPDHADAMTGMARIAAHNQDEASQHQWLEKALAQDPTCVMALSDLAWWYKERGESQQALGYFERLRERRREDPDVWESIALSALDIGDTSKALQALEQANQRFAQHAGVAKLYAALRFELGDEAYLSHYHNLPKTEAFVPQRTEHAALLIKEKQFEQAAEVIEEIRSIAPHQRQWRSLQSRLFTAQNKFEQAAEVLAIAEAKWQDVPDPLLEQWIGALLAVNEFARAQPLITALIDRNPHDQYVWALQSVAWRQGGDERYHWLCDYDRLVRQQPIIVPKGYSDLTSFNQALRETLFDLHTMQRNPLEQSLDGGTQTAGTLLAKPIPIIQSLRQALLQTMQQTLGDLPFEQTHPTLGRVGPTLDFSASWSVRLNSAGFHHAHIHTKGWYSSAYYVDLPRDMEGDDPHAGWLHLGQPGLALQQPLAAERWIKPEPGTLALFPSFVWHGTQPFHSDEARTTVAFDVLPKKR</sequence>
<dbReference type="InterPro" id="IPR012668">
    <property type="entry name" value="CHP02466"/>
</dbReference>
<evidence type="ECO:0000256" key="3">
    <source>
        <dbReference type="PROSITE-ProRule" id="PRU00339"/>
    </source>
</evidence>
<reference evidence="4 5" key="1">
    <citation type="submission" date="2021-10" db="EMBL/GenBank/DDBJ databases">
        <title>Draft genome of Aestuariibacter halophilus JC2043.</title>
        <authorList>
            <person name="Emsley S.A."/>
            <person name="Pfannmuller K.M."/>
            <person name="Ushijima B."/>
            <person name="Saw J.H."/>
            <person name="Videau P."/>
        </authorList>
    </citation>
    <scope>NUCLEOTIDE SEQUENCE [LARGE SCALE GENOMIC DNA]</scope>
    <source>
        <strain evidence="4 5">JC2043</strain>
    </source>
</reference>
<dbReference type="EMBL" id="JAJEWP010000002">
    <property type="protein sequence ID" value="MCC2616674.1"/>
    <property type="molecule type" value="Genomic_DNA"/>
</dbReference>
<dbReference type="Pfam" id="PF13759">
    <property type="entry name" value="2OG-FeII_Oxy_5"/>
    <property type="match status" value="1"/>
</dbReference>
<protein>
    <submittedName>
        <fullName evidence="4">Tetratricopeptide repeat protein</fullName>
    </submittedName>
</protein>
<dbReference type="SMART" id="SM00028">
    <property type="entry name" value="TPR"/>
    <property type="match status" value="5"/>
</dbReference>
<dbReference type="PANTHER" id="PTHR45586:SF1">
    <property type="entry name" value="LIPOPOLYSACCHARIDE ASSEMBLY PROTEIN B"/>
    <property type="match status" value="1"/>
</dbReference>
<dbReference type="Pfam" id="PF13432">
    <property type="entry name" value="TPR_16"/>
    <property type="match status" value="3"/>
</dbReference>
<keyword evidence="1" id="KW-0677">Repeat</keyword>
<evidence type="ECO:0000313" key="5">
    <source>
        <dbReference type="Proteomes" id="UP001520878"/>
    </source>
</evidence>
<dbReference type="InterPro" id="IPR011990">
    <property type="entry name" value="TPR-like_helical_dom_sf"/>
</dbReference>
<gene>
    <name evidence="4" type="ORF">LJ739_10515</name>
</gene>
<evidence type="ECO:0000313" key="4">
    <source>
        <dbReference type="EMBL" id="MCC2616674.1"/>
    </source>
</evidence>
<organism evidence="4 5">
    <name type="scientific">Fluctibacter halophilus</name>
    <dbReference type="NCBI Taxonomy" id="226011"/>
    <lineage>
        <taxon>Bacteria</taxon>
        <taxon>Pseudomonadati</taxon>
        <taxon>Pseudomonadota</taxon>
        <taxon>Gammaproteobacteria</taxon>
        <taxon>Alteromonadales</taxon>
        <taxon>Alteromonadaceae</taxon>
        <taxon>Fluctibacter</taxon>
    </lineage>
</organism>
<dbReference type="SUPFAM" id="SSF48452">
    <property type="entry name" value="TPR-like"/>
    <property type="match status" value="1"/>
</dbReference>
<dbReference type="Proteomes" id="UP001520878">
    <property type="component" value="Unassembled WGS sequence"/>
</dbReference>
<dbReference type="RefSeq" id="WP_229160237.1">
    <property type="nucleotide sequence ID" value="NZ_JAJEWP010000002.1"/>
</dbReference>
<name>A0ABS8GAD4_9ALTE</name>
<accession>A0ABS8GAD4</accession>
<feature type="repeat" description="TPR" evidence="3">
    <location>
        <begin position="74"/>
        <end position="107"/>
    </location>
</feature>
<dbReference type="Gene3D" id="2.60.120.620">
    <property type="entry name" value="q2cbj1_9rhob like domain"/>
    <property type="match status" value="1"/>
</dbReference>
<evidence type="ECO:0000256" key="2">
    <source>
        <dbReference type="ARBA" id="ARBA00022803"/>
    </source>
</evidence>
<keyword evidence="5" id="KW-1185">Reference proteome</keyword>
<feature type="repeat" description="TPR" evidence="3">
    <location>
        <begin position="40"/>
        <end position="73"/>
    </location>
</feature>
<dbReference type="PROSITE" id="PS50005">
    <property type="entry name" value="TPR"/>
    <property type="match status" value="2"/>
</dbReference>
<comment type="caution">
    <text evidence="4">The sequence shown here is derived from an EMBL/GenBank/DDBJ whole genome shotgun (WGS) entry which is preliminary data.</text>
</comment>
<dbReference type="PANTHER" id="PTHR45586">
    <property type="entry name" value="TPR REPEAT-CONTAINING PROTEIN PA4667"/>
    <property type="match status" value="1"/>
</dbReference>
<evidence type="ECO:0000256" key="1">
    <source>
        <dbReference type="ARBA" id="ARBA00022737"/>
    </source>
</evidence>
<dbReference type="SUPFAM" id="SSF81901">
    <property type="entry name" value="HCP-like"/>
    <property type="match status" value="1"/>
</dbReference>
<dbReference type="InterPro" id="IPR051012">
    <property type="entry name" value="CellSynth/LPSAsmb/PSIAsmb"/>
</dbReference>